<evidence type="ECO:0000313" key="6">
    <source>
        <dbReference type="EMBL" id="BCB83872.1"/>
    </source>
</evidence>
<keyword evidence="5" id="KW-0753">Steroid metabolism</keyword>
<dbReference type="SUPFAM" id="SSF51735">
    <property type="entry name" value="NAD(P)-binding Rossmann-fold domains"/>
    <property type="match status" value="1"/>
</dbReference>
<dbReference type="GO" id="GO:0008202">
    <property type="term" value="P:steroid metabolic process"/>
    <property type="evidence" value="ECO:0007669"/>
    <property type="project" value="UniProtKB-KW"/>
</dbReference>
<dbReference type="InterPro" id="IPR020904">
    <property type="entry name" value="Sc_DH/Rdtase_CS"/>
</dbReference>
<dbReference type="Proteomes" id="UP000503011">
    <property type="component" value="Chromosome"/>
</dbReference>
<protein>
    <submittedName>
        <fullName evidence="6">Beta-ketoacyl-ACP reductase</fullName>
    </submittedName>
</protein>
<keyword evidence="2" id="KW-0560">Oxidoreductase</keyword>
<dbReference type="PANTHER" id="PTHR43180">
    <property type="entry name" value="3-OXOACYL-(ACYL-CARRIER-PROTEIN) REDUCTASE (AFU_ORTHOLOGUE AFUA_6G11210)"/>
    <property type="match status" value="1"/>
</dbReference>
<dbReference type="PROSITE" id="PS00061">
    <property type="entry name" value="ADH_SHORT"/>
    <property type="match status" value="1"/>
</dbReference>
<keyword evidence="4" id="KW-0443">Lipid metabolism</keyword>
<dbReference type="PANTHER" id="PTHR43180:SF28">
    <property type="entry name" value="NAD(P)-BINDING ROSSMANN-FOLD SUPERFAMILY PROTEIN"/>
    <property type="match status" value="1"/>
</dbReference>
<comment type="similarity">
    <text evidence="1">Belongs to the short-chain dehydrogenases/reductases (SDR) family.</text>
</comment>
<reference evidence="6 7" key="2">
    <citation type="submission" date="2020-03" db="EMBL/GenBank/DDBJ databases">
        <authorList>
            <person name="Ichikawa N."/>
            <person name="Kimura A."/>
            <person name="Kitahashi Y."/>
            <person name="Uohara A."/>
        </authorList>
    </citation>
    <scope>NUCLEOTIDE SEQUENCE [LARGE SCALE GENOMIC DNA]</scope>
    <source>
        <strain evidence="6 7">NBRC 105367</strain>
    </source>
</reference>
<evidence type="ECO:0000256" key="4">
    <source>
        <dbReference type="ARBA" id="ARBA00023098"/>
    </source>
</evidence>
<dbReference type="Pfam" id="PF13561">
    <property type="entry name" value="adh_short_C2"/>
    <property type="match status" value="1"/>
</dbReference>
<evidence type="ECO:0000256" key="2">
    <source>
        <dbReference type="ARBA" id="ARBA00023002"/>
    </source>
</evidence>
<accession>A0A6F8YCP3</accession>
<keyword evidence="3" id="KW-0520">NAD</keyword>
<sequence length="277" mass="28566">MSRNGDVAVVTGAASGIGAATARLLADRGWRVVCADVQAERVEEVAWRIGPQARALRVDVAREDDVAAAVDLAVEAFGRLDLMFANAGVFGAYGPIHTADMDAVDATWAIDLRGVFLSMKHAARVMRPRQSGVIIATTSPAAVAGGVGNHAYSAAKAGILGLMRSVAGELRPHGIRVNAIMPGPTATPMNADLATGDATAVERTAELLKARTDGKRPAFAEDIAEAVAFLASPAAEMITAHTLVVDGGFTAIPGDSRWTKGENEAGGAIFEAGRRGG</sequence>
<organism evidence="6 7">
    <name type="scientific">Phytohabitans suffuscus</name>
    <dbReference type="NCBI Taxonomy" id="624315"/>
    <lineage>
        <taxon>Bacteria</taxon>
        <taxon>Bacillati</taxon>
        <taxon>Actinomycetota</taxon>
        <taxon>Actinomycetes</taxon>
        <taxon>Micromonosporales</taxon>
        <taxon>Micromonosporaceae</taxon>
    </lineage>
</organism>
<evidence type="ECO:0000256" key="3">
    <source>
        <dbReference type="ARBA" id="ARBA00023027"/>
    </source>
</evidence>
<dbReference type="KEGG" id="psuu:Psuf_011850"/>
<dbReference type="EMBL" id="AP022871">
    <property type="protein sequence ID" value="BCB83872.1"/>
    <property type="molecule type" value="Genomic_DNA"/>
</dbReference>
<dbReference type="AlphaFoldDB" id="A0A6F8YCP3"/>
<gene>
    <name evidence="6" type="ORF">Psuf_011850</name>
</gene>
<proteinExistence type="inferred from homology"/>
<dbReference type="InterPro" id="IPR002347">
    <property type="entry name" value="SDR_fam"/>
</dbReference>
<dbReference type="InterPro" id="IPR036291">
    <property type="entry name" value="NAD(P)-bd_dom_sf"/>
</dbReference>
<dbReference type="GO" id="GO:0016491">
    <property type="term" value="F:oxidoreductase activity"/>
    <property type="evidence" value="ECO:0007669"/>
    <property type="project" value="UniProtKB-KW"/>
</dbReference>
<name>A0A6F8YCP3_9ACTN</name>
<reference evidence="6 7" key="1">
    <citation type="submission" date="2020-03" db="EMBL/GenBank/DDBJ databases">
        <title>Whole genome shotgun sequence of Phytohabitans suffuscus NBRC 105367.</title>
        <authorList>
            <person name="Komaki H."/>
            <person name="Tamura T."/>
        </authorList>
    </citation>
    <scope>NUCLEOTIDE SEQUENCE [LARGE SCALE GENOMIC DNA]</scope>
    <source>
        <strain evidence="6 7">NBRC 105367</strain>
    </source>
</reference>
<evidence type="ECO:0000256" key="1">
    <source>
        <dbReference type="ARBA" id="ARBA00006484"/>
    </source>
</evidence>
<dbReference type="RefSeq" id="WP_173154669.1">
    <property type="nucleotide sequence ID" value="NZ_AP022871.1"/>
</dbReference>
<dbReference type="Gene3D" id="3.40.50.720">
    <property type="entry name" value="NAD(P)-binding Rossmann-like Domain"/>
    <property type="match status" value="1"/>
</dbReference>
<keyword evidence="7" id="KW-1185">Reference proteome</keyword>
<dbReference type="PRINTS" id="PR00081">
    <property type="entry name" value="GDHRDH"/>
</dbReference>
<evidence type="ECO:0000256" key="5">
    <source>
        <dbReference type="ARBA" id="ARBA00023221"/>
    </source>
</evidence>
<dbReference type="FunFam" id="3.40.50.720:FF:000084">
    <property type="entry name" value="Short-chain dehydrogenase reductase"/>
    <property type="match status" value="1"/>
</dbReference>
<dbReference type="PRINTS" id="PR00080">
    <property type="entry name" value="SDRFAMILY"/>
</dbReference>
<evidence type="ECO:0000313" key="7">
    <source>
        <dbReference type="Proteomes" id="UP000503011"/>
    </source>
</evidence>